<reference evidence="2 3" key="1">
    <citation type="submission" date="2019-03" db="EMBL/GenBank/DDBJ databases">
        <title>Genomic Encyclopedia of Type Strains, Phase IV (KMG-IV): sequencing the most valuable type-strain genomes for metagenomic binning, comparative biology and taxonomic classification.</title>
        <authorList>
            <person name="Goeker M."/>
        </authorList>
    </citation>
    <scope>NUCLEOTIDE SEQUENCE [LARGE SCALE GENOMIC DNA]</scope>
    <source>
        <strain evidence="2 3">DSM 24629</strain>
    </source>
</reference>
<keyword evidence="3" id="KW-1185">Reference proteome</keyword>
<keyword evidence="1" id="KW-0812">Transmembrane</keyword>
<comment type="caution">
    <text evidence="2">The sequence shown here is derived from an EMBL/GenBank/DDBJ whole genome shotgun (WGS) entry which is preliminary data.</text>
</comment>
<dbReference type="RefSeq" id="WP_165878412.1">
    <property type="nucleotide sequence ID" value="NZ_SMAL01000001.1"/>
</dbReference>
<gene>
    <name evidence="2" type="ORF">EDC18_101140</name>
</gene>
<proteinExistence type="predicted"/>
<keyword evidence="1" id="KW-0472">Membrane</keyword>
<evidence type="ECO:0000256" key="1">
    <source>
        <dbReference type="SAM" id="Phobius"/>
    </source>
</evidence>
<organism evidence="2 3">
    <name type="scientific">Natranaerovirga pectinivora</name>
    <dbReference type="NCBI Taxonomy" id="682400"/>
    <lineage>
        <taxon>Bacteria</taxon>
        <taxon>Bacillati</taxon>
        <taxon>Bacillota</taxon>
        <taxon>Clostridia</taxon>
        <taxon>Lachnospirales</taxon>
        <taxon>Natranaerovirgaceae</taxon>
        <taxon>Natranaerovirga</taxon>
    </lineage>
</organism>
<sequence>MPHQRNRRHYRCAQREIHSPVSEHASIELDFRKTTVIIALIALLKGLIIGLALRRK</sequence>
<dbReference type="AlphaFoldDB" id="A0A4R3MPY2"/>
<accession>A0A4R3MPY2</accession>
<feature type="transmembrane region" description="Helical" evidence="1">
    <location>
        <begin position="36"/>
        <end position="53"/>
    </location>
</feature>
<keyword evidence="1" id="KW-1133">Transmembrane helix</keyword>
<name>A0A4R3MPY2_9FIRM</name>
<evidence type="ECO:0000313" key="3">
    <source>
        <dbReference type="Proteomes" id="UP000294902"/>
    </source>
</evidence>
<protein>
    <submittedName>
        <fullName evidence="2">Uncharacterized protein</fullName>
    </submittedName>
</protein>
<dbReference type="EMBL" id="SMAL01000001">
    <property type="protein sequence ID" value="TCT16844.1"/>
    <property type="molecule type" value="Genomic_DNA"/>
</dbReference>
<dbReference type="Proteomes" id="UP000294902">
    <property type="component" value="Unassembled WGS sequence"/>
</dbReference>
<evidence type="ECO:0000313" key="2">
    <source>
        <dbReference type="EMBL" id="TCT16844.1"/>
    </source>
</evidence>